<feature type="domain" description="JmjC" evidence="1">
    <location>
        <begin position="105"/>
        <end position="257"/>
    </location>
</feature>
<accession>A0ABQ5P685</accession>
<evidence type="ECO:0000259" key="1">
    <source>
        <dbReference type="PROSITE" id="PS51184"/>
    </source>
</evidence>
<dbReference type="Proteomes" id="UP001291653">
    <property type="component" value="Unassembled WGS sequence"/>
</dbReference>
<dbReference type="RefSeq" id="WP_323450085.1">
    <property type="nucleotide sequence ID" value="NZ_BSBI01000013.1"/>
</dbReference>
<organism evidence="2 3">
    <name type="scientific">Streptomyces yaizuensis</name>
    <dbReference type="NCBI Taxonomy" id="2989713"/>
    <lineage>
        <taxon>Bacteria</taxon>
        <taxon>Bacillati</taxon>
        <taxon>Actinomycetota</taxon>
        <taxon>Actinomycetes</taxon>
        <taxon>Kitasatosporales</taxon>
        <taxon>Streptomycetaceae</taxon>
        <taxon>Streptomyces</taxon>
    </lineage>
</organism>
<proteinExistence type="predicted"/>
<comment type="caution">
    <text evidence="2">The sequence shown here is derived from an EMBL/GenBank/DDBJ whole genome shotgun (WGS) entry which is preliminary data.</text>
</comment>
<evidence type="ECO:0000313" key="2">
    <source>
        <dbReference type="EMBL" id="GLF98096.1"/>
    </source>
</evidence>
<dbReference type="Gene3D" id="2.60.120.650">
    <property type="entry name" value="Cupin"/>
    <property type="match status" value="1"/>
</dbReference>
<sequence length="429" mass="45421">MTRYAWPPDDEFWTGHFPAQTKDRTAPYLFKGVVPAAAARPGHVLDGFAALRSAHAAGTAISAKARVYVGEERRDDLLPTVLDAPAWEEVGGFTAWMQDLTGADRFSLVVNNLETLSPPLAAGLGRFLGALITGWGLPLGGAEQVAFAGNYSGTAFGVHEGYEDAFLIHLGPNPKNFYTWPAETYTKLTGGPEPLYGDYTWLLEHGTHWLLEPGDALFLPRRVFHVGTQNRFSVSVAVPLYTYPDAGIVRQAVLPDLLAGLLTGEGPDAALSAPSPMASVPGGPGPAAGRLTALARTALATAADRVEDAVQDHLRGRWATVLSNGGWELTERDLARTEAAAAFDPRHAVPGATVAVIAPYRLHTAGDHTYLRGHQSPGLLPDDLTAALDDGAEVTLPDDETVLTAVRALGATGGLRLTPRPANPKDGAP</sequence>
<dbReference type="InterPro" id="IPR003347">
    <property type="entry name" value="JmjC_dom"/>
</dbReference>
<name>A0ABQ5P685_9ACTN</name>
<keyword evidence="3" id="KW-1185">Reference proteome</keyword>
<evidence type="ECO:0000313" key="3">
    <source>
        <dbReference type="Proteomes" id="UP001291653"/>
    </source>
</evidence>
<dbReference type="EMBL" id="BSBI01000013">
    <property type="protein sequence ID" value="GLF98096.1"/>
    <property type="molecule type" value="Genomic_DNA"/>
</dbReference>
<gene>
    <name evidence="2" type="ORF">SYYSPA8_27385</name>
</gene>
<dbReference type="PROSITE" id="PS51184">
    <property type="entry name" value="JMJC"/>
    <property type="match status" value="1"/>
</dbReference>
<reference evidence="2 3" key="1">
    <citation type="submission" date="2022-10" db="EMBL/GenBank/DDBJ databases">
        <title>Draft genome sequence of Streptomyces sp. YSPA8.</title>
        <authorList>
            <person name="Moriuchi R."/>
            <person name="Dohra H."/>
            <person name="Yamamura H."/>
            <person name="Kodani S."/>
        </authorList>
    </citation>
    <scope>NUCLEOTIDE SEQUENCE [LARGE SCALE GENOMIC DNA]</scope>
    <source>
        <strain evidence="2 3">YSPA8</strain>
    </source>
</reference>
<dbReference type="SUPFAM" id="SSF51197">
    <property type="entry name" value="Clavaminate synthase-like"/>
    <property type="match status" value="1"/>
</dbReference>
<protein>
    <submittedName>
        <fullName evidence="2">Cupin domain-containing protein</fullName>
    </submittedName>
</protein>